<dbReference type="RefSeq" id="WP_067518880.1">
    <property type="nucleotide sequence ID" value="NZ_JABELX010000007.1"/>
</dbReference>
<sequence length="511" mass="52220">MDHASQGSPSDSAAVRRRNLGLVLGHIADHGPCARSEVATATGLAHGSVTTLVGDLQERGLVREDDALRGGGRGRPGRPLRLVPERALAVAVQISAEELRVVVADLSGVIVWRNATSHRCAPGTPERMADAVAAAVRRAAGAITASPLPSDGAVGAAESRVDGPATEIDSVVSALPPTSPHAVDRESRSRAVDSGHKHAGMTRVVRHGREPNIGNSPEGAGLRMDRASGASLPPADCSIGAIADPVLVRVVIAMAGPVRDDPAQTVVVAPDFGWLHPVRLGELVADRLSGIPCPVDVINDGNAAALAEFHARPRRRRGLVLIEAGTGIGGGVVLDGRIHVGSQGIAGEPGHMPVAVDGPLCVCGAHGCLVCYAGPEAVLTAAGLGEVLRGAGLAAASDRLVAALGEDDERARAAVDLAARALGVAVLSITALLDVDEIVLGGTLAQWFPWLAPTIEGQLAGRRSLAPAMELNIVAARLGEDAILLGAIESARRTVLSDPASVPVLPDRSMI</sequence>
<keyword evidence="5" id="KW-1185">Reference proteome</keyword>
<dbReference type="Pfam" id="PF00480">
    <property type="entry name" value="ROK"/>
    <property type="match status" value="1"/>
</dbReference>
<dbReference type="PANTHER" id="PTHR18964">
    <property type="entry name" value="ROK (REPRESSOR, ORF, KINASE) FAMILY"/>
    <property type="match status" value="1"/>
</dbReference>
<dbReference type="AlphaFoldDB" id="A0A849C3S3"/>
<feature type="region of interest" description="Disordered" evidence="2">
    <location>
        <begin position="174"/>
        <end position="198"/>
    </location>
</feature>
<dbReference type="InterPro" id="IPR000600">
    <property type="entry name" value="ROK"/>
</dbReference>
<name>A0A849C3S3_9NOCA</name>
<dbReference type="PANTHER" id="PTHR18964:SF149">
    <property type="entry name" value="BIFUNCTIONAL UDP-N-ACETYLGLUCOSAMINE 2-EPIMERASE_N-ACETYLMANNOSAMINE KINASE"/>
    <property type="match status" value="1"/>
</dbReference>
<dbReference type="InterPro" id="IPR036390">
    <property type="entry name" value="WH_DNA-bd_sf"/>
</dbReference>
<dbReference type="InterPro" id="IPR036388">
    <property type="entry name" value="WH-like_DNA-bd_sf"/>
</dbReference>
<dbReference type="Gene3D" id="3.30.420.40">
    <property type="match status" value="2"/>
</dbReference>
<gene>
    <name evidence="4" type="ORF">HLB23_20685</name>
</gene>
<evidence type="ECO:0000259" key="3">
    <source>
        <dbReference type="Pfam" id="PF12802"/>
    </source>
</evidence>
<feature type="compositionally biased region" description="Basic and acidic residues" evidence="2">
    <location>
        <begin position="182"/>
        <end position="196"/>
    </location>
</feature>
<reference evidence="4 5" key="1">
    <citation type="submission" date="2020-05" db="EMBL/GenBank/DDBJ databases">
        <title>MicrobeNet Type strains.</title>
        <authorList>
            <person name="Nicholson A.C."/>
        </authorList>
    </citation>
    <scope>NUCLEOTIDE SEQUENCE [LARGE SCALE GENOMIC DNA]</scope>
    <source>
        <strain evidence="4 5">JCM 3224</strain>
    </source>
</reference>
<comment type="similarity">
    <text evidence="1">Belongs to the ROK (NagC/XylR) family.</text>
</comment>
<comment type="caution">
    <text evidence="4">The sequence shown here is derived from an EMBL/GenBank/DDBJ whole genome shotgun (WGS) entry which is preliminary data.</text>
</comment>
<evidence type="ECO:0000256" key="1">
    <source>
        <dbReference type="ARBA" id="ARBA00006479"/>
    </source>
</evidence>
<evidence type="ECO:0000313" key="4">
    <source>
        <dbReference type="EMBL" id="NNH72246.1"/>
    </source>
</evidence>
<protein>
    <submittedName>
        <fullName evidence="4">ROK family transcriptional regulator</fullName>
    </submittedName>
</protein>
<proteinExistence type="inferred from homology"/>
<dbReference type="SUPFAM" id="SSF53067">
    <property type="entry name" value="Actin-like ATPase domain"/>
    <property type="match status" value="2"/>
</dbReference>
<evidence type="ECO:0000313" key="5">
    <source>
        <dbReference type="Proteomes" id="UP000586827"/>
    </source>
</evidence>
<dbReference type="Proteomes" id="UP000586827">
    <property type="component" value="Unassembled WGS sequence"/>
</dbReference>
<dbReference type="GO" id="GO:0003700">
    <property type="term" value="F:DNA-binding transcription factor activity"/>
    <property type="evidence" value="ECO:0007669"/>
    <property type="project" value="InterPro"/>
</dbReference>
<dbReference type="SUPFAM" id="SSF46785">
    <property type="entry name" value="Winged helix' DNA-binding domain"/>
    <property type="match status" value="1"/>
</dbReference>
<dbReference type="EMBL" id="JABELX010000007">
    <property type="protein sequence ID" value="NNH72246.1"/>
    <property type="molecule type" value="Genomic_DNA"/>
</dbReference>
<evidence type="ECO:0000256" key="2">
    <source>
        <dbReference type="SAM" id="MobiDB-lite"/>
    </source>
</evidence>
<organism evidence="4 5">
    <name type="scientific">Nocardia uniformis</name>
    <dbReference type="NCBI Taxonomy" id="53432"/>
    <lineage>
        <taxon>Bacteria</taxon>
        <taxon>Bacillati</taxon>
        <taxon>Actinomycetota</taxon>
        <taxon>Actinomycetes</taxon>
        <taxon>Mycobacteriales</taxon>
        <taxon>Nocardiaceae</taxon>
        <taxon>Nocardia</taxon>
    </lineage>
</organism>
<dbReference type="InterPro" id="IPR000835">
    <property type="entry name" value="HTH_MarR-typ"/>
</dbReference>
<feature type="domain" description="HTH marR-type" evidence="3">
    <location>
        <begin position="22"/>
        <end position="66"/>
    </location>
</feature>
<dbReference type="Gene3D" id="1.10.10.10">
    <property type="entry name" value="Winged helix-like DNA-binding domain superfamily/Winged helix DNA-binding domain"/>
    <property type="match status" value="1"/>
</dbReference>
<dbReference type="InterPro" id="IPR043129">
    <property type="entry name" value="ATPase_NBD"/>
</dbReference>
<dbReference type="Pfam" id="PF12802">
    <property type="entry name" value="MarR_2"/>
    <property type="match status" value="1"/>
</dbReference>
<accession>A0A849C3S3</accession>